<gene>
    <name evidence="1" type="ORF">TNIN_105031</name>
</gene>
<keyword evidence="2" id="KW-1185">Reference proteome</keyword>
<dbReference type="EMBL" id="BMAV01000469">
    <property type="protein sequence ID" value="GFY37769.1"/>
    <property type="molecule type" value="Genomic_DNA"/>
</dbReference>
<comment type="caution">
    <text evidence="1">The sequence shown here is derived from an EMBL/GenBank/DDBJ whole genome shotgun (WGS) entry which is preliminary data.</text>
</comment>
<sequence>MKLIEDFNAIPSLGLLTAIQIAVTVWNCNAITRSISKCLSLVDARAIDERWRKISLGVQSAVQYIENIPLESLPDMDAIIFSVGCHIRKSRICKFR</sequence>
<feature type="non-terminal residue" evidence="1">
    <location>
        <position position="96"/>
    </location>
</feature>
<organism evidence="1 2">
    <name type="scientific">Trichonephila inaurata madagascariensis</name>
    <dbReference type="NCBI Taxonomy" id="2747483"/>
    <lineage>
        <taxon>Eukaryota</taxon>
        <taxon>Metazoa</taxon>
        <taxon>Ecdysozoa</taxon>
        <taxon>Arthropoda</taxon>
        <taxon>Chelicerata</taxon>
        <taxon>Arachnida</taxon>
        <taxon>Araneae</taxon>
        <taxon>Araneomorphae</taxon>
        <taxon>Entelegynae</taxon>
        <taxon>Araneoidea</taxon>
        <taxon>Nephilidae</taxon>
        <taxon>Trichonephila</taxon>
        <taxon>Trichonephila inaurata</taxon>
    </lineage>
</organism>
<dbReference type="AlphaFoldDB" id="A0A8X6WP08"/>
<proteinExistence type="predicted"/>
<evidence type="ECO:0000313" key="2">
    <source>
        <dbReference type="Proteomes" id="UP000886998"/>
    </source>
</evidence>
<reference evidence="1" key="1">
    <citation type="submission" date="2020-08" db="EMBL/GenBank/DDBJ databases">
        <title>Multicomponent nature underlies the extraordinary mechanical properties of spider dragline silk.</title>
        <authorList>
            <person name="Kono N."/>
            <person name="Nakamura H."/>
            <person name="Mori M."/>
            <person name="Yoshida Y."/>
            <person name="Ohtoshi R."/>
            <person name="Malay A.D."/>
            <person name="Moran D.A.P."/>
            <person name="Tomita M."/>
            <person name="Numata K."/>
            <person name="Arakawa K."/>
        </authorList>
    </citation>
    <scope>NUCLEOTIDE SEQUENCE</scope>
</reference>
<protein>
    <submittedName>
        <fullName evidence="1">Uncharacterized protein</fullName>
    </submittedName>
</protein>
<accession>A0A8X6WP08</accession>
<dbReference type="Proteomes" id="UP000886998">
    <property type="component" value="Unassembled WGS sequence"/>
</dbReference>
<name>A0A8X6WP08_9ARAC</name>
<evidence type="ECO:0000313" key="1">
    <source>
        <dbReference type="EMBL" id="GFY37769.1"/>
    </source>
</evidence>